<comment type="caution">
    <text evidence="1">The sequence shown here is derived from an EMBL/GenBank/DDBJ whole genome shotgun (WGS) entry which is preliminary data.</text>
</comment>
<keyword evidence="2" id="KW-1185">Reference proteome</keyword>
<organism evidence="1 2">
    <name type="scientific">Pleurodeles waltl</name>
    <name type="common">Iberian ribbed newt</name>
    <dbReference type="NCBI Taxonomy" id="8319"/>
    <lineage>
        <taxon>Eukaryota</taxon>
        <taxon>Metazoa</taxon>
        <taxon>Chordata</taxon>
        <taxon>Craniata</taxon>
        <taxon>Vertebrata</taxon>
        <taxon>Euteleostomi</taxon>
        <taxon>Amphibia</taxon>
        <taxon>Batrachia</taxon>
        <taxon>Caudata</taxon>
        <taxon>Salamandroidea</taxon>
        <taxon>Salamandridae</taxon>
        <taxon>Pleurodelinae</taxon>
        <taxon>Pleurodeles</taxon>
    </lineage>
</organism>
<evidence type="ECO:0000313" key="2">
    <source>
        <dbReference type="Proteomes" id="UP001066276"/>
    </source>
</evidence>
<name>A0AAV7RVL7_PLEWA</name>
<reference evidence="1" key="1">
    <citation type="journal article" date="2022" name="bioRxiv">
        <title>Sequencing and chromosome-scale assembly of the giantPleurodeles waltlgenome.</title>
        <authorList>
            <person name="Brown T."/>
            <person name="Elewa A."/>
            <person name="Iarovenko S."/>
            <person name="Subramanian E."/>
            <person name="Araus A.J."/>
            <person name="Petzold A."/>
            <person name="Susuki M."/>
            <person name="Suzuki K.-i.T."/>
            <person name="Hayashi T."/>
            <person name="Toyoda A."/>
            <person name="Oliveira C."/>
            <person name="Osipova E."/>
            <person name="Leigh N.D."/>
            <person name="Simon A."/>
            <person name="Yun M.H."/>
        </authorList>
    </citation>
    <scope>NUCLEOTIDE SEQUENCE</scope>
    <source>
        <strain evidence="1">20211129_DDA</strain>
        <tissue evidence="1">Liver</tissue>
    </source>
</reference>
<gene>
    <name evidence="1" type="ORF">NDU88_009571</name>
</gene>
<accession>A0AAV7RVL7</accession>
<proteinExistence type="predicted"/>
<sequence length="149" mass="16771">MPMHRSVKDLQELTLSDEETAAFEQDYDTEMQLAFDSIQQQMDTEEAEKRHSYNMPIIEPVQTFVGKEALCEVGRMSVHLKDITKAVQNEPKSATVESGGARRDTIYHGVKDTGFVHLTAHPQQQIFCKPVEETVGSCKAPKVTPSYVK</sequence>
<evidence type="ECO:0000313" key="1">
    <source>
        <dbReference type="EMBL" id="KAJ1156854.1"/>
    </source>
</evidence>
<protein>
    <submittedName>
        <fullName evidence="1">Uncharacterized protein</fullName>
    </submittedName>
</protein>
<dbReference type="EMBL" id="JANPWB010000009">
    <property type="protein sequence ID" value="KAJ1156854.1"/>
    <property type="molecule type" value="Genomic_DNA"/>
</dbReference>
<dbReference type="Proteomes" id="UP001066276">
    <property type="component" value="Chromosome 5"/>
</dbReference>
<dbReference type="AlphaFoldDB" id="A0AAV7RVL7"/>